<sequence length="87" mass="8680">MEKVVNTRLAVVLLLGLLLAGQAAADAVEASSSSTQPPSSSTASKAGCEVPGTCDMKLGTAAADPTRPGAPANKYTRGCTSITKCRG</sequence>
<dbReference type="Pfam" id="PF05498">
    <property type="entry name" value="RALF"/>
    <property type="match status" value="1"/>
</dbReference>
<feature type="chain" id="PRO_5009189207" description="Rapid alkalinization factor" evidence="6">
    <location>
        <begin position="26"/>
        <end position="87"/>
    </location>
</feature>
<feature type="compositionally biased region" description="Low complexity" evidence="5">
    <location>
        <begin position="29"/>
        <end position="44"/>
    </location>
</feature>
<evidence type="ECO:0000313" key="8">
    <source>
        <dbReference type="Proteomes" id="UP000095767"/>
    </source>
</evidence>
<keyword evidence="8" id="KW-1185">Reference proteome</keyword>
<gene>
    <name evidence="7" type="ORF">BAE44_0003007</name>
</gene>
<reference evidence="7 8" key="1">
    <citation type="submission" date="2016-09" db="EMBL/GenBank/DDBJ databases">
        <title>The draft genome of Dichanthelium oligosanthes: A C3 panicoid grass species.</title>
        <authorList>
            <person name="Studer A.J."/>
            <person name="Schnable J.C."/>
            <person name="Brutnell T.P."/>
        </authorList>
    </citation>
    <scope>NUCLEOTIDE SEQUENCE [LARGE SCALE GENOMIC DNA]</scope>
    <source>
        <strain evidence="8">cv. Kellogg 1175</strain>
        <tissue evidence="7">Leaf</tissue>
    </source>
</reference>
<dbReference type="EMBL" id="LWDX02010463">
    <property type="protein sequence ID" value="OEL35975.1"/>
    <property type="molecule type" value="Genomic_DNA"/>
</dbReference>
<dbReference type="OrthoDB" id="691747at2759"/>
<evidence type="ECO:0000313" key="7">
    <source>
        <dbReference type="EMBL" id="OEL35975.1"/>
    </source>
</evidence>
<accession>A0A1E5WF37</accession>
<comment type="similarity">
    <text evidence="1">Belongs to the plant rapid alkalinization factor (RALF) family.</text>
</comment>
<evidence type="ECO:0000256" key="2">
    <source>
        <dbReference type="ARBA" id="ARBA00022702"/>
    </source>
</evidence>
<evidence type="ECO:0000256" key="6">
    <source>
        <dbReference type="SAM" id="SignalP"/>
    </source>
</evidence>
<proteinExistence type="inferred from homology"/>
<keyword evidence="4" id="KW-1015">Disulfide bond</keyword>
<evidence type="ECO:0000256" key="1">
    <source>
        <dbReference type="ARBA" id="ARBA00009178"/>
    </source>
</evidence>
<evidence type="ECO:0000256" key="5">
    <source>
        <dbReference type="SAM" id="MobiDB-lite"/>
    </source>
</evidence>
<dbReference type="AlphaFoldDB" id="A0A1E5WF37"/>
<evidence type="ECO:0000256" key="4">
    <source>
        <dbReference type="ARBA" id="ARBA00023157"/>
    </source>
</evidence>
<evidence type="ECO:0000256" key="3">
    <source>
        <dbReference type="ARBA" id="ARBA00022729"/>
    </source>
</evidence>
<keyword evidence="2" id="KW-0372">Hormone</keyword>
<dbReference type="GO" id="GO:0005179">
    <property type="term" value="F:hormone activity"/>
    <property type="evidence" value="ECO:0007669"/>
    <property type="project" value="UniProtKB-KW"/>
</dbReference>
<keyword evidence="3 6" id="KW-0732">Signal</keyword>
<dbReference type="Proteomes" id="UP000095767">
    <property type="component" value="Unassembled WGS sequence"/>
</dbReference>
<evidence type="ECO:0008006" key="9">
    <source>
        <dbReference type="Google" id="ProtNLM"/>
    </source>
</evidence>
<feature type="region of interest" description="Disordered" evidence="5">
    <location>
        <begin position="29"/>
        <end position="48"/>
    </location>
</feature>
<comment type="caution">
    <text evidence="7">The sequence shown here is derived from an EMBL/GenBank/DDBJ whole genome shotgun (WGS) entry which is preliminary data.</text>
</comment>
<name>A0A1E5WF37_9POAL</name>
<organism evidence="7 8">
    <name type="scientific">Dichanthelium oligosanthes</name>
    <dbReference type="NCBI Taxonomy" id="888268"/>
    <lineage>
        <taxon>Eukaryota</taxon>
        <taxon>Viridiplantae</taxon>
        <taxon>Streptophyta</taxon>
        <taxon>Embryophyta</taxon>
        <taxon>Tracheophyta</taxon>
        <taxon>Spermatophyta</taxon>
        <taxon>Magnoliopsida</taxon>
        <taxon>Liliopsida</taxon>
        <taxon>Poales</taxon>
        <taxon>Poaceae</taxon>
        <taxon>PACMAD clade</taxon>
        <taxon>Panicoideae</taxon>
        <taxon>Panicodae</taxon>
        <taxon>Paniceae</taxon>
        <taxon>Dichantheliinae</taxon>
        <taxon>Dichanthelium</taxon>
    </lineage>
</organism>
<protein>
    <recommendedName>
        <fullName evidence="9">Rapid alkalinization factor</fullName>
    </recommendedName>
</protein>
<feature type="signal peptide" evidence="6">
    <location>
        <begin position="1"/>
        <end position="25"/>
    </location>
</feature>
<dbReference type="InterPro" id="IPR008801">
    <property type="entry name" value="RALF"/>
</dbReference>